<gene>
    <name evidence="3" type="primary">LOC112690531</name>
</gene>
<protein>
    <submittedName>
        <fullName evidence="3">Erythroid differentiation-related factor 1-like</fullName>
    </submittedName>
</protein>
<sequence length="744" mass="85848">MASRRPRRRGPQKNCTVIDESKNIISKSVIIHSSVNRPTSLILPVNTNLNPAPSNWLSSAAESYGLQNMSVQSGFSSFQMANKFIDTIDKVDIVSDAENIKQLLKIPFSKKSVSMMVHKVGDTFIIDEFDASKHLVVETQQKNWSWLKKFFSDHIFKSGQTEKFISRQVNSFNVIQEKTLNSKFLHYSIADTPNDSKNDNYQQSTTASELNPVSLAHLYYRVAYLRGRGCLRAETSTVLAISNILSLPQPFPEEQFPDYPKDHNFNQTILWTFGDVKMMIGSDLPIFKNGTSFQSLRLKDLSKHSKSMNDLPLVDYWLDNLICNIPEVLLCHHLDGKVQKYEKVKTENLPKFEDKFLPNNFVYIARNLLSFLKSKVSKVGHTYWLYKGENESMITTYDLTTLCFEPSPQDQNLFTVPVAMLLYRVANHKLNSSNSEKKTHVIESLLYNSSKLLNKTNFPIIHAAINYMFSELYIPGKNDDNTTVKPFLSLLNNDELDQNYYRPINSIDIFNLYILHKINKFYPQPGILDEPNTAYPSSSTLKANITKFDPKNCYSIKWKNNIIICQSGGIRIWKEKLRLLFLEKASLLCLSSCTKDFSLDKYGACMKHLLLLFECQIHIFGSTTIVNPLKEYIIEQIGKCYLRIAISWDNSATYKTEFEYIEDHKSIIIDFLKNECKHYSHEDLKLITCNFESKCDILKAVEYCFKRSLEFTVDKRKSNEIKKELCLAYIEHVTYNINHLLSKL</sequence>
<reference evidence="3" key="1">
    <citation type="submission" date="2025-08" db="UniProtKB">
        <authorList>
            <consortium name="RefSeq"/>
        </authorList>
    </citation>
    <scope>IDENTIFICATION</scope>
    <source>
        <tissue evidence="3">Whole body</tissue>
    </source>
</reference>
<feature type="domain" description="EDRF1 N-terminal" evidence="1">
    <location>
        <begin position="25"/>
        <end position="475"/>
    </location>
</feature>
<evidence type="ECO:0000259" key="1">
    <source>
        <dbReference type="Pfam" id="PF23788"/>
    </source>
</evidence>
<keyword evidence="2" id="KW-1185">Reference proteome</keyword>
<dbReference type="AlphaFoldDB" id="A0A8B8GC24"/>
<proteinExistence type="predicted"/>
<dbReference type="GeneID" id="112690531"/>
<evidence type="ECO:0000313" key="2">
    <source>
        <dbReference type="Proteomes" id="UP000694846"/>
    </source>
</evidence>
<dbReference type="OrthoDB" id="419432at2759"/>
<accession>A0A8B8GC24</accession>
<evidence type="ECO:0000313" key="3">
    <source>
        <dbReference type="RefSeq" id="XP_025420350.1"/>
    </source>
</evidence>
<dbReference type="PANTHER" id="PTHR15000:SF1">
    <property type="entry name" value="ERYTHROID DIFFERENTIATION-RELATED FACTOR 1"/>
    <property type="match status" value="1"/>
</dbReference>
<organism evidence="2 3">
    <name type="scientific">Sipha flava</name>
    <name type="common">yellow sugarcane aphid</name>
    <dbReference type="NCBI Taxonomy" id="143950"/>
    <lineage>
        <taxon>Eukaryota</taxon>
        <taxon>Metazoa</taxon>
        <taxon>Ecdysozoa</taxon>
        <taxon>Arthropoda</taxon>
        <taxon>Hexapoda</taxon>
        <taxon>Insecta</taxon>
        <taxon>Pterygota</taxon>
        <taxon>Neoptera</taxon>
        <taxon>Paraneoptera</taxon>
        <taxon>Hemiptera</taxon>
        <taxon>Sternorrhyncha</taxon>
        <taxon>Aphidomorpha</taxon>
        <taxon>Aphidoidea</taxon>
        <taxon>Aphididae</taxon>
        <taxon>Sipha</taxon>
    </lineage>
</organism>
<dbReference type="PANTHER" id="PTHR15000">
    <property type="entry name" value="ERYTHROID DIFFERENTIATION-RELATED FACTOR 1"/>
    <property type="match status" value="1"/>
</dbReference>
<dbReference type="InterPro" id="IPR056582">
    <property type="entry name" value="EDRF1_N"/>
</dbReference>
<dbReference type="GO" id="GO:0045893">
    <property type="term" value="P:positive regulation of DNA-templated transcription"/>
    <property type="evidence" value="ECO:0007669"/>
    <property type="project" value="TreeGrafter"/>
</dbReference>
<dbReference type="Pfam" id="PF23788">
    <property type="entry name" value="EDRF1_N"/>
    <property type="match status" value="1"/>
</dbReference>
<dbReference type="Proteomes" id="UP000694846">
    <property type="component" value="Unplaced"/>
</dbReference>
<name>A0A8B8GC24_9HEMI</name>
<dbReference type="RefSeq" id="XP_025420350.1">
    <property type="nucleotide sequence ID" value="XM_025564565.1"/>
</dbReference>